<organism evidence="3 4">
    <name type="scientific">Amycolatopsis decaplanina DSM 44594</name>
    <dbReference type="NCBI Taxonomy" id="1284240"/>
    <lineage>
        <taxon>Bacteria</taxon>
        <taxon>Bacillati</taxon>
        <taxon>Actinomycetota</taxon>
        <taxon>Actinomycetes</taxon>
        <taxon>Pseudonocardiales</taxon>
        <taxon>Pseudonocardiaceae</taxon>
        <taxon>Amycolatopsis</taxon>
    </lineage>
</organism>
<accession>M2Y794</accession>
<comment type="caution">
    <text evidence="3">The sequence shown here is derived from an EMBL/GenBank/DDBJ whole genome shotgun (WGS) entry which is preliminary data.</text>
</comment>
<proteinExistence type="predicted"/>
<feature type="region of interest" description="Disordered" evidence="1">
    <location>
        <begin position="1"/>
        <end position="27"/>
    </location>
</feature>
<keyword evidence="4" id="KW-1185">Reference proteome</keyword>
<evidence type="ECO:0000313" key="3">
    <source>
        <dbReference type="EMBL" id="EME57470.1"/>
    </source>
</evidence>
<dbReference type="PATRIC" id="fig|1284240.4.peg.4023"/>
<evidence type="ECO:0000256" key="1">
    <source>
        <dbReference type="SAM" id="MobiDB-lite"/>
    </source>
</evidence>
<evidence type="ECO:0000256" key="2">
    <source>
        <dbReference type="SAM" id="Phobius"/>
    </source>
</evidence>
<dbReference type="EMBL" id="AOHO01000058">
    <property type="protein sequence ID" value="EME57470.1"/>
    <property type="molecule type" value="Genomic_DNA"/>
</dbReference>
<keyword evidence="2" id="KW-0472">Membrane</keyword>
<keyword evidence="2" id="KW-1133">Transmembrane helix</keyword>
<dbReference type="Proteomes" id="UP000054226">
    <property type="component" value="Unassembled WGS sequence"/>
</dbReference>
<sequence length="78" mass="8226">MTMTQQSFGGFPPRQQYAFPNQAPARSKDSGLATAALIFSLFGLIGLVSVIPGIVMGHVAAFAVGYLLNITAKHGAFR</sequence>
<protein>
    <submittedName>
        <fullName evidence="3">Uncharacterized protein</fullName>
    </submittedName>
</protein>
<gene>
    <name evidence="3" type="ORF">H074_19807</name>
</gene>
<dbReference type="AlphaFoldDB" id="M2Y794"/>
<feature type="transmembrane region" description="Helical" evidence="2">
    <location>
        <begin position="35"/>
        <end position="68"/>
    </location>
</feature>
<reference evidence="3 4" key="1">
    <citation type="journal article" date="2013" name="Genome Announc.">
        <title>Draft Genome Sequence of Amycolatopsis decaplanina Strain DSM 44594T.</title>
        <authorList>
            <person name="Kaur N."/>
            <person name="Kumar S."/>
            <person name="Bala M."/>
            <person name="Raghava G.P."/>
            <person name="Mayilraj S."/>
        </authorList>
    </citation>
    <scope>NUCLEOTIDE SEQUENCE [LARGE SCALE GENOMIC DNA]</scope>
    <source>
        <strain evidence="3 4">DSM 44594</strain>
    </source>
</reference>
<evidence type="ECO:0000313" key="4">
    <source>
        <dbReference type="Proteomes" id="UP000054226"/>
    </source>
</evidence>
<keyword evidence="2" id="KW-0812">Transmembrane</keyword>
<name>M2Y794_9PSEU</name>